<gene>
    <name evidence="15" type="primary">cca_2</name>
    <name evidence="15" type="ORF">CPAL_16380</name>
</gene>
<keyword evidence="16" id="KW-1185">Reference proteome</keyword>
<sequence>MLKLKYKLEYTIIMVGEIVNKIINDIKNIIRDIGGDAYIVGGYIRDKLLQKNKEFKDLDIVYDGDIHFFIRALESKGYKIFPIKEDIKIYRAVIEDKILDIALLNGNNIEEDLQSRDFTINAIALKLISNNIIDPFRGREHIRTKIIHEVKEDSIQKDRIRILRGCRFAIKYGMHFSKLCEEHIRRENKYIKFSPKERIFNELIEILKVDDNGIAFEELDKYGVLKELLPYIDELKTVGKCKYHIEDAFTHMNLVYRNSKELLRGELKVEGLDLDIFKVNLGEVSIGVYFSLAAFCHDIGKVKCYRNNDGKISFIGHDKEGAKIIEEALEVLGFPKKAQKFIKALVEAHMYPLGLCKNNVKNYKRSFYKFFSRYDEYIPYILAISYCDMHATKMLYDPDNEEQMFNEYIENLLKEYKLYKNVKDNRFINGKEIIEVTGLKGKNIGKVLEELDKKAYYEEIITKEDALKYLKSISHKS</sequence>
<protein>
    <submittedName>
        <fullName evidence="15">Multifunctional CCA protein</fullName>
    </submittedName>
</protein>
<keyword evidence="6" id="KW-0547">Nucleotide-binding</keyword>
<dbReference type="InterPro" id="IPR003607">
    <property type="entry name" value="HD/PDEase_dom"/>
</dbReference>
<evidence type="ECO:0000256" key="4">
    <source>
        <dbReference type="ARBA" id="ARBA00022695"/>
    </source>
</evidence>
<comment type="caution">
    <text evidence="15">The sequence shown here is derived from an EMBL/GenBank/DDBJ whole genome shotgun (WGS) entry which is preliminary data.</text>
</comment>
<comment type="similarity">
    <text evidence="11">Belongs to the tRNA nucleotidyltransferase/poly(A) polymerase family.</text>
</comment>
<keyword evidence="5" id="KW-0479">Metal-binding</keyword>
<evidence type="ECO:0000313" key="16">
    <source>
        <dbReference type="Proteomes" id="UP000239614"/>
    </source>
</evidence>
<dbReference type="Gene3D" id="1.10.3090.10">
    <property type="entry name" value="cca-adding enzyme, domain 2"/>
    <property type="match status" value="1"/>
</dbReference>
<feature type="domain" description="HD" evidence="13">
    <location>
        <begin position="292"/>
        <end position="352"/>
    </location>
</feature>
<evidence type="ECO:0000256" key="2">
    <source>
        <dbReference type="ARBA" id="ARBA00022679"/>
    </source>
</evidence>
<dbReference type="PANTHER" id="PTHR47545">
    <property type="entry name" value="MULTIFUNCTIONAL CCA PROTEIN"/>
    <property type="match status" value="1"/>
</dbReference>
<evidence type="ECO:0000259" key="13">
    <source>
        <dbReference type="Pfam" id="PF01966"/>
    </source>
</evidence>
<dbReference type="GO" id="GO:0005524">
    <property type="term" value="F:ATP binding"/>
    <property type="evidence" value="ECO:0007669"/>
    <property type="project" value="UniProtKB-KW"/>
</dbReference>
<comment type="cofactor">
    <cofactor evidence="1">
        <name>Mg(2+)</name>
        <dbReference type="ChEBI" id="CHEBI:18420"/>
    </cofactor>
</comment>
<dbReference type="Proteomes" id="UP000239614">
    <property type="component" value="Unassembled WGS sequence"/>
</dbReference>
<keyword evidence="10 11" id="KW-0694">RNA-binding</keyword>
<feature type="domain" description="tRNA nucleotidyltransferase/poly(A) polymerase RNA and SrmB- binding" evidence="14">
    <location>
        <begin position="173"/>
        <end position="234"/>
    </location>
</feature>
<dbReference type="GO" id="GO:0016779">
    <property type="term" value="F:nucleotidyltransferase activity"/>
    <property type="evidence" value="ECO:0007669"/>
    <property type="project" value="UniProtKB-KW"/>
</dbReference>
<evidence type="ECO:0000256" key="9">
    <source>
        <dbReference type="ARBA" id="ARBA00022842"/>
    </source>
</evidence>
<keyword evidence="4" id="KW-0548">Nucleotidyltransferase</keyword>
<dbReference type="Pfam" id="PF12627">
    <property type="entry name" value="PolyA_pol_RNAbd"/>
    <property type="match status" value="1"/>
</dbReference>
<dbReference type="AlphaFoldDB" id="A0A2T0AQV5"/>
<feature type="domain" description="Poly A polymerase head" evidence="12">
    <location>
        <begin position="37"/>
        <end position="147"/>
    </location>
</feature>
<evidence type="ECO:0000259" key="14">
    <source>
        <dbReference type="Pfam" id="PF12627"/>
    </source>
</evidence>
<evidence type="ECO:0000259" key="12">
    <source>
        <dbReference type="Pfam" id="PF01743"/>
    </source>
</evidence>
<dbReference type="RefSeq" id="WP_242976298.1">
    <property type="nucleotide sequence ID" value="NZ_PVXN01000040.1"/>
</dbReference>
<keyword evidence="7" id="KW-0692">RNA repair</keyword>
<dbReference type="InterPro" id="IPR006674">
    <property type="entry name" value="HD_domain"/>
</dbReference>
<evidence type="ECO:0000313" key="15">
    <source>
        <dbReference type="EMBL" id="PRR71808.1"/>
    </source>
</evidence>
<keyword evidence="3" id="KW-0819">tRNA processing</keyword>
<name>A0A2T0AQV5_9CLOT</name>
<dbReference type="GO" id="GO:0003723">
    <property type="term" value="F:RNA binding"/>
    <property type="evidence" value="ECO:0007669"/>
    <property type="project" value="UniProtKB-KW"/>
</dbReference>
<dbReference type="CDD" id="cd00077">
    <property type="entry name" value="HDc"/>
    <property type="match status" value="1"/>
</dbReference>
<reference evidence="15 16" key="1">
    <citation type="submission" date="2018-03" db="EMBL/GenBank/DDBJ databases">
        <title>Genome sequence of Clostridium thermopalmarium DSM 5974.</title>
        <authorList>
            <person name="Poehlein A."/>
            <person name="Daniel R."/>
        </authorList>
    </citation>
    <scope>NUCLEOTIDE SEQUENCE [LARGE SCALE GENOMIC DNA]</scope>
    <source>
        <strain evidence="15 16">DSM 5974</strain>
    </source>
</reference>
<dbReference type="GO" id="GO:0008033">
    <property type="term" value="P:tRNA processing"/>
    <property type="evidence" value="ECO:0007669"/>
    <property type="project" value="UniProtKB-KW"/>
</dbReference>
<organism evidence="15 16">
    <name type="scientific">Clostridium thermopalmarium DSM 5974</name>
    <dbReference type="NCBI Taxonomy" id="1121340"/>
    <lineage>
        <taxon>Bacteria</taxon>
        <taxon>Bacillati</taxon>
        <taxon>Bacillota</taxon>
        <taxon>Clostridia</taxon>
        <taxon>Eubacteriales</taxon>
        <taxon>Clostridiaceae</taxon>
        <taxon>Clostridium</taxon>
    </lineage>
</organism>
<dbReference type="InterPro" id="IPR043519">
    <property type="entry name" value="NT_sf"/>
</dbReference>
<dbReference type="Pfam" id="PF01966">
    <property type="entry name" value="HD"/>
    <property type="match status" value="1"/>
</dbReference>
<evidence type="ECO:0000256" key="3">
    <source>
        <dbReference type="ARBA" id="ARBA00022694"/>
    </source>
</evidence>
<dbReference type="InterPro" id="IPR002646">
    <property type="entry name" value="PolA_pol_head_dom"/>
</dbReference>
<evidence type="ECO:0000256" key="7">
    <source>
        <dbReference type="ARBA" id="ARBA00022800"/>
    </source>
</evidence>
<dbReference type="GO" id="GO:0046872">
    <property type="term" value="F:metal ion binding"/>
    <property type="evidence" value="ECO:0007669"/>
    <property type="project" value="UniProtKB-KW"/>
</dbReference>
<evidence type="ECO:0000256" key="11">
    <source>
        <dbReference type="RuleBase" id="RU003953"/>
    </source>
</evidence>
<keyword evidence="2 11" id="KW-0808">Transferase</keyword>
<evidence type="ECO:0000256" key="1">
    <source>
        <dbReference type="ARBA" id="ARBA00001946"/>
    </source>
</evidence>
<dbReference type="InterPro" id="IPR032828">
    <property type="entry name" value="PolyA_RNA-bd"/>
</dbReference>
<evidence type="ECO:0000256" key="6">
    <source>
        <dbReference type="ARBA" id="ARBA00022741"/>
    </source>
</evidence>
<evidence type="ECO:0000256" key="10">
    <source>
        <dbReference type="ARBA" id="ARBA00022884"/>
    </source>
</evidence>
<evidence type="ECO:0000256" key="8">
    <source>
        <dbReference type="ARBA" id="ARBA00022840"/>
    </source>
</evidence>
<dbReference type="Gene3D" id="3.30.460.10">
    <property type="entry name" value="Beta Polymerase, domain 2"/>
    <property type="match status" value="1"/>
</dbReference>
<dbReference type="SUPFAM" id="SSF81891">
    <property type="entry name" value="Poly A polymerase C-terminal region-like"/>
    <property type="match status" value="1"/>
</dbReference>
<evidence type="ECO:0000256" key="5">
    <source>
        <dbReference type="ARBA" id="ARBA00022723"/>
    </source>
</evidence>
<dbReference type="GO" id="GO:0042245">
    <property type="term" value="P:RNA repair"/>
    <property type="evidence" value="ECO:0007669"/>
    <property type="project" value="UniProtKB-KW"/>
</dbReference>
<proteinExistence type="inferred from homology"/>
<accession>A0A2T0AQV5</accession>
<dbReference type="Pfam" id="PF01743">
    <property type="entry name" value="PolyA_pol"/>
    <property type="match status" value="1"/>
</dbReference>
<dbReference type="SUPFAM" id="SSF81301">
    <property type="entry name" value="Nucleotidyltransferase"/>
    <property type="match status" value="1"/>
</dbReference>
<dbReference type="CDD" id="cd05398">
    <property type="entry name" value="NT_ClassII-CCAase"/>
    <property type="match status" value="1"/>
</dbReference>
<keyword evidence="8" id="KW-0067">ATP-binding</keyword>
<dbReference type="InterPro" id="IPR050124">
    <property type="entry name" value="tRNA_CCA-adding_enzyme"/>
</dbReference>
<dbReference type="PANTHER" id="PTHR47545:SF1">
    <property type="entry name" value="MULTIFUNCTIONAL CCA PROTEIN"/>
    <property type="match status" value="1"/>
</dbReference>
<dbReference type="EMBL" id="PVXN01000040">
    <property type="protein sequence ID" value="PRR71808.1"/>
    <property type="molecule type" value="Genomic_DNA"/>
</dbReference>
<keyword evidence="9" id="KW-0460">Magnesium</keyword>